<dbReference type="Pfam" id="PF15739">
    <property type="entry name" value="TSNAXIP1_N"/>
    <property type="match status" value="1"/>
</dbReference>
<evidence type="ECO:0000259" key="4">
    <source>
        <dbReference type="Pfam" id="PF15739"/>
    </source>
</evidence>
<dbReference type="Gene3D" id="1.25.40.30">
    <property type="match status" value="1"/>
</dbReference>
<evidence type="ECO:0000313" key="6">
    <source>
        <dbReference type="Proteomes" id="UP000694398"/>
    </source>
</evidence>
<dbReference type="InterPro" id="IPR016024">
    <property type="entry name" value="ARM-type_fold"/>
</dbReference>
<dbReference type="GeneTree" id="ENSGT00950000183166"/>
<feature type="domain" description="Translin-associated factor X-interacting protein 1 N-terminal" evidence="4">
    <location>
        <begin position="28"/>
        <end position="141"/>
    </location>
</feature>
<dbReference type="PANTHER" id="PTHR10292">
    <property type="entry name" value="CLATHRIN HEAVY CHAIN RELATED"/>
    <property type="match status" value="1"/>
</dbReference>
<dbReference type="OMA" id="IGTMNKF"/>
<dbReference type="Proteomes" id="UP000694398">
    <property type="component" value="Unassembled WGS sequence"/>
</dbReference>
<dbReference type="AlphaFoldDB" id="A0A8C2VPB7"/>
<dbReference type="PANTHER" id="PTHR10292:SF11">
    <property type="entry name" value="CLATHRIN HEAVY CHAIN LINKER DOMAIN-CONTAINING PROTEIN 1"/>
    <property type="match status" value="1"/>
</dbReference>
<dbReference type="PIRSF" id="PIRSF037469">
    <property type="entry name" value="Clathrin_H-chain-rel"/>
    <property type="match status" value="1"/>
</dbReference>
<dbReference type="InterPro" id="IPR032755">
    <property type="entry name" value="TSNAXIP1_N"/>
</dbReference>
<proteinExistence type="predicted"/>
<dbReference type="InterPro" id="IPR012331">
    <property type="entry name" value="Clathrin_H-chain_linker"/>
</dbReference>
<dbReference type="InterPro" id="IPR017212">
    <property type="entry name" value="CLHC1"/>
</dbReference>
<evidence type="ECO:0000256" key="2">
    <source>
        <dbReference type="PIRNR" id="PIRNR037469"/>
    </source>
</evidence>
<dbReference type="Pfam" id="PF13838">
    <property type="entry name" value="Clathrin_H_link"/>
    <property type="match status" value="1"/>
</dbReference>
<reference evidence="5" key="2">
    <citation type="submission" date="2025-09" db="UniProtKB">
        <authorList>
            <consortium name="Ensembl"/>
        </authorList>
    </citation>
    <scope>IDENTIFICATION</scope>
</reference>
<dbReference type="SUPFAM" id="SSF48371">
    <property type="entry name" value="ARM repeat"/>
    <property type="match status" value="1"/>
</dbReference>
<keyword evidence="1 3" id="KW-0175">Coiled coil</keyword>
<gene>
    <name evidence="5" type="primary">CLHC1</name>
</gene>
<keyword evidence="6" id="KW-1185">Reference proteome</keyword>
<protein>
    <recommendedName>
        <fullName evidence="2">Clathrin heavy chain linker domain-containing protein 1</fullName>
    </recommendedName>
</protein>
<accession>A0A8C2VPB7</accession>
<evidence type="ECO:0000256" key="3">
    <source>
        <dbReference type="SAM" id="Coils"/>
    </source>
</evidence>
<evidence type="ECO:0000313" key="5">
    <source>
        <dbReference type="Ensembl" id="ENSCLAP00000017684.1"/>
    </source>
</evidence>
<organism evidence="5 6">
    <name type="scientific">Chinchilla lanigera</name>
    <name type="common">Long-tailed chinchilla</name>
    <name type="synonym">Chinchilla villidera</name>
    <dbReference type="NCBI Taxonomy" id="34839"/>
    <lineage>
        <taxon>Eukaryota</taxon>
        <taxon>Metazoa</taxon>
        <taxon>Chordata</taxon>
        <taxon>Craniata</taxon>
        <taxon>Vertebrata</taxon>
        <taxon>Euteleostomi</taxon>
        <taxon>Mammalia</taxon>
        <taxon>Eutheria</taxon>
        <taxon>Euarchontoglires</taxon>
        <taxon>Glires</taxon>
        <taxon>Rodentia</taxon>
        <taxon>Hystricomorpha</taxon>
        <taxon>Chinchillidae</taxon>
        <taxon>Chinchilla</taxon>
    </lineage>
</organism>
<name>A0A8C2VPB7_CHILA</name>
<evidence type="ECO:0000256" key="1">
    <source>
        <dbReference type="ARBA" id="ARBA00023054"/>
    </source>
</evidence>
<feature type="coiled-coil region" evidence="3">
    <location>
        <begin position="109"/>
        <end position="153"/>
    </location>
</feature>
<dbReference type="Ensembl" id="ENSCLAT00000017859.1">
    <property type="protein sequence ID" value="ENSCLAP00000017684.1"/>
    <property type="gene ID" value="ENSCLAG00000012126.1"/>
</dbReference>
<reference evidence="5" key="1">
    <citation type="submission" date="2025-08" db="UniProtKB">
        <authorList>
            <consortium name="Ensembl"/>
        </authorList>
    </citation>
    <scope>IDENTIFICATION</scope>
</reference>
<sequence length="526" mass="60936">MSAQEIHKHAVLPPIVSRSDKEFLESMQRYIITETERVGCNEKGPADEYYIIYRNVFDKVIEYVTAYKSILTSIKREYDTFIETIKKSQRTAFYLHGKLQALAAEPTALAHHQRRATQLKEKIRIIKNNSLKIQLQIDQMKQLRAEYDAKEVKYCTLTRNPSKPIPGMTLQESVSLDALCKYMKHLEDKYVEIKQAMLVKYIPAQKKADLDEEMIVLLKRRDVAENLNKELQFRYQRLQIVSHALTSWVKSDMSSSFQDFMDQIQITKGLNGDQGIVEELLEDDPSKAKHAEIMLYYIERFNELISLGEYEKAACFAANSPRRILRNMNVMNKFKAVGKIRGKPLPLLLYFEAIFSTSRAFRYPIDAYLTLEGIKCGLSEKRLDLVVNWITQERITFSEEAGDVMSDYGEQDTFNKAKCLALAQIIYSKCSMHKKALLCLCKQGQIHEAMEYMQQFKEFTSDAVEHVMMNDSFCSLETWQDVANICSQNGFNKLSNDIMSFLRSQAGVTEISEEDEKVNPMEHVFW</sequence>